<proteinExistence type="predicted"/>
<sequence>CISCAGGYPYCKQCILCTHLSQPLHIIDKWDSSCSYFIKVSLQLLSLKYQLGYIPGQYCTVPRPGHANFMVINSDVLHSVAIAYCGCQGSPDQCAQLLEIGWWPSCT</sequence>
<feature type="non-terminal residue" evidence="2">
    <location>
        <position position="1"/>
    </location>
</feature>
<dbReference type="InterPro" id="IPR041457">
    <property type="entry name" value="CxC2_KDZ-assoc"/>
</dbReference>
<dbReference type="EMBL" id="ML769654">
    <property type="protein sequence ID" value="KAE9390556.1"/>
    <property type="molecule type" value="Genomic_DNA"/>
</dbReference>
<dbReference type="Pfam" id="PF18803">
    <property type="entry name" value="CxC2"/>
    <property type="match status" value="1"/>
</dbReference>
<dbReference type="AlphaFoldDB" id="A0A6A4GYL0"/>
<accession>A0A6A4GYL0</accession>
<protein>
    <recommendedName>
        <fullName evidence="1">CxC2-like cysteine cluster KDZ transposase-associated domain-containing protein</fullName>
    </recommendedName>
</protein>
<keyword evidence="3" id="KW-1185">Reference proteome</keyword>
<evidence type="ECO:0000313" key="2">
    <source>
        <dbReference type="EMBL" id="KAE9390556.1"/>
    </source>
</evidence>
<reference evidence="2" key="1">
    <citation type="journal article" date="2019" name="Environ. Microbiol.">
        <title>Fungal ecological strategies reflected in gene transcription - a case study of two litter decomposers.</title>
        <authorList>
            <person name="Barbi F."/>
            <person name="Kohler A."/>
            <person name="Barry K."/>
            <person name="Baskaran P."/>
            <person name="Daum C."/>
            <person name="Fauchery L."/>
            <person name="Ihrmark K."/>
            <person name="Kuo A."/>
            <person name="LaButti K."/>
            <person name="Lipzen A."/>
            <person name="Morin E."/>
            <person name="Grigoriev I.V."/>
            <person name="Henrissat B."/>
            <person name="Lindahl B."/>
            <person name="Martin F."/>
        </authorList>
    </citation>
    <scope>NUCLEOTIDE SEQUENCE</scope>
    <source>
        <strain evidence="2">JB14</strain>
    </source>
</reference>
<feature type="domain" description="CxC2-like cysteine cluster KDZ transposase-associated" evidence="1">
    <location>
        <begin position="42"/>
        <end position="106"/>
    </location>
</feature>
<dbReference type="Proteomes" id="UP000799118">
    <property type="component" value="Unassembled WGS sequence"/>
</dbReference>
<gene>
    <name evidence="2" type="ORF">BT96DRAFT_833289</name>
</gene>
<name>A0A6A4GYL0_9AGAR</name>
<evidence type="ECO:0000259" key="1">
    <source>
        <dbReference type="Pfam" id="PF18803"/>
    </source>
</evidence>
<organism evidence="2 3">
    <name type="scientific">Gymnopus androsaceus JB14</name>
    <dbReference type="NCBI Taxonomy" id="1447944"/>
    <lineage>
        <taxon>Eukaryota</taxon>
        <taxon>Fungi</taxon>
        <taxon>Dikarya</taxon>
        <taxon>Basidiomycota</taxon>
        <taxon>Agaricomycotina</taxon>
        <taxon>Agaricomycetes</taxon>
        <taxon>Agaricomycetidae</taxon>
        <taxon>Agaricales</taxon>
        <taxon>Marasmiineae</taxon>
        <taxon>Omphalotaceae</taxon>
        <taxon>Gymnopus</taxon>
    </lineage>
</organism>
<evidence type="ECO:0000313" key="3">
    <source>
        <dbReference type="Proteomes" id="UP000799118"/>
    </source>
</evidence>
<dbReference type="OrthoDB" id="3004525at2759"/>